<evidence type="ECO:0000256" key="1">
    <source>
        <dbReference type="SAM" id="MobiDB-lite"/>
    </source>
</evidence>
<feature type="region of interest" description="Disordered" evidence="1">
    <location>
        <begin position="685"/>
        <end position="813"/>
    </location>
</feature>
<dbReference type="SMART" id="SM00609">
    <property type="entry name" value="VIT"/>
    <property type="match status" value="1"/>
</dbReference>
<organism evidence="4 5">
    <name type="scientific">Blastomyces parvus</name>
    <dbReference type="NCBI Taxonomy" id="2060905"/>
    <lineage>
        <taxon>Eukaryota</taxon>
        <taxon>Fungi</taxon>
        <taxon>Dikarya</taxon>
        <taxon>Ascomycota</taxon>
        <taxon>Pezizomycotina</taxon>
        <taxon>Eurotiomycetes</taxon>
        <taxon>Eurotiomycetidae</taxon>
        <taxon>Onygenales</taxon>
        <taxon>Ajellomycetaceae</taxon>
        <taxon>Blastomyces</taxon>
    </lineage>
</organism>
<dbReference type="InterPro" id="IPR002035">
    <property type="entry name" value="VWF_A"/>
</dbReference>
<evidence type="ECO:0000313" key="4">
    <source>
        <dbReference type="EMBL" id="PGH09444.1"/>
    </source>
</evidence>
<feature type="compositionally biased region" description="Polar residues" evidence="1">
    <location>
        <begin position="881"/>
        <end position="907"/>
    </location>
</feature>
<feature type="domain" description="VIT" evidence="3">
    <location>
        <begin position="11"/>
        <end position="142"/>
    </location>
</feature>
<dbReference type="InterPro" id="IPR013694">
    <property type="entry name" value="VIT"/>
</dbReference>
<dbReference type="PROSITE" id="PS50234">
    <property type="entry name" value="VWFA"/>
    <property type="match status" value="1"/>
</dbReference>
<dbReference type="SUPFAM" id="SSF53300">
    <property type="entry name" value="vWA-like"/>
    <property type="match status" value="1"/>
</dbReference>
<feature type="region of interest" description="Disordered" evidence="1">
    <location>
        <begin position="929"/>
        <end position="960"/>
    </location>
</feature>
<sequence>MSRRPNYLLPKCGCWYSVSRTRQYIPQVDLKAHSTILSTSSKTTLTQTFINPTSRDLEDVKYTFPLHDGVSVVGFKCEVDNRVIHGLVKERGKAKLEYEEAIKKGQAAALLEQSTLASDTFTTSIGKIPVGSKAVVEITYLGELQHDAQADGVRFSIPAIICPRYANSSVETGELSQSLATLVQKGAINITADVSVDKGSTIRGLHSPTHPVAITLGRTSVAAQDVFEPNLASAAHTMQQGNPFFDTDFVLIVNAKDQDVPSAFVENHPTIPNQRAVMATLVPKFNIPNNNPEIVFIIDRSGSMGGKIQTLQSALRVFLKSLPVGVKFNICSFGSRHSFMWNKSKTYDASSLKAALKYVDSVAADFGGTEMLEPVQATVKNRLKDMDLDILLLSDGEIWDQNTLFAYLNAVVSEQPIRLFSLGIGSGASQSLIEGIARAGDGFAQFVGDNEQLDKKVVRMLKGALTPHIKDYTAEVVYENDGEEDFEIIEKPNEIPTGENFRHPAEGSAQPMEVDSQKEAPQSKETISLFDPSYQEPDVKSITVPLDAHLPKLQPPKVLQAPYKIPSLYPFNRTTVYFLLSPDAPSAALKSLVLRATSKHGPLMLKIPLEDIGQGTKLHQLAARKVTLELEEGRGWIYHAKNEKGQLIVDEHESKEEDIVKREAVRLGIQFQVAGKYCSFVAVDSATDGDNPVSETASHRAHLEEEEEEEEEEDSDGDEGFSLGFDQEFSTGGSTMWHTSAPPIRPTRARSGKNLLSPGAPFSGYSPLISPSGAPPPPPNPASSIASPFTDPPALNTPSLFGSAPAYSPPGSSFGQPSAFGGFGSGFSTTSSAYTQSPFAAPSQPPTHSLFGSSQTSNTPFGGSLTSGGFGSAFSASGSSHTQSPFATPSQPPTHTLFGSAQTNNTPGSNFGGSLTSGGFGSAFSASGSSHAQSHFAAPPQPAPTGLFGSAPPPPGQKTSSLFGATLIPLLVVAKAHLILPSTLERGERLDSIVGQSDSLTNSATQFARKKSSLAPSMKAKLGSFFKLESESKTPESPQDKVHALISHQSFEGSWMWEDDVFAVMDLNASEVEKKPDWTAILGPKSGDDGKDTMPRSIAATLVVLAYLNKNYLGEKDTWELVGDKAMSWVLEKIKEIGGNTDLGSGEIFRLLDVLF</sequence>
<dbReference type="EMBL" id="PDNC01000004">
    <property type="protein sequence ID" value="PGH09444.1"/>
    <property type="molecule type" value="Genomic_DNA"/>
</dbReference>
<feature type="compositionally biased region" description="Polar residues" evidence="1">
    <location>
        <begin position="846"/>
        <end position="860"/>
    </location>
</feature>
<dbReference type="Pfam" id="PF08487">
    <property type="entry name" value="VIT"/>
    <property type="match status" value="1"/>
</dbReference>
<comment type="caution">
    <text evidence="4">The sequence shown here is derived from an EMBL/GenBank/DDBJ whole genome shotgun (WGS) entry which is preliminary data.</text>
</comment>
<evidence type="ECO:0000259" key="2">
    <source>
        <dbReference type="PROSITE" id="PS50234"/>
    </source>
</evidence>
<keyword evidence="5" id="KW-1185">Reference proteome</keyword>
<dbReference type="PANTHER" id="PTHR45737:SF6">
    <property type="entry name" value="VON WILLEBRAND FACTOR A DOMAIN-CONTAINING PROTEIN 5A"/>
    <property type="match status" value="1"/>
</dbReference>
<accession>A0A2B7XCR4</accession>
<feature type="region of interest" description="Disordered" evidence="1">
    <location>
        <begin position="834"/>
        <end position="914"/>
    </location>
</feature>
<dbReference type="InterPro" id="IPR036465">
    <property type="entry name" value="vWFA_dom_sf"/>
</dbReference>
<dbReference type="Proteomes" id="UP000224080">
    <property type="component" value="Unassembled WGS sequence"/>
</dbReference>
<dbReference type="AlphaFoldDB" id="A0A2B7XCR4"/>
<name>A0A2B7XCR4_9EURO</name>
<feature type="compositionally biased region" description="Low complexity" evidence="1">
    <location>
        <begin position="801"/>
        <end position="813"/>
    </location>
</feature>
<dbReference type="STRING" id="2060905.A0A2B7XCR4"/>
<reference evidence="4 5" key="1">
    <citation type="submission" date="2017-10" db="EMBL/GenBank/DDBJ databases">
        <title>Comparative genomics in systemic dimorphic fungi from Ajellomycetaceae.</title>
        <authorList>
            <person name="Munoz J.F."/>
            <person name="Mcewen J.G."/>
            <person name="Clay O.K."/>
            <person name="Cuomo C.A."/>
        </authorList>
    </citation>
    <scope>NUCLEOTIDE SEQUENCE [LARGE SCALE GENOMIC DNA]</scope>
    <source>
        <strain evidence="4 5">UAMH130</strain>
    </source>
</reference>
<protein>
    <submittedName>
        <fullName evidence="4">Uncharacterized protein</fullName>
    </submittedName>
</protein>
<evidence type="ECO:0000313" key="5">
    <source>
        <dbReference type="Proteomes" id="UP000224080"/>
    </source>
</evidence>
<dbReference type="Gene3D" id="3.40.50.410">
    <property type="entry name" value="von Willebrand factor, type A domain"/>
    <property type="match status" value="1"/>
</dbReference>
<dbReference type="PROSITE" id="PS51468">
    <property type="entry name" value="VIT"/>
    <property type="match status" value="1"/>
</dbReference>
<proteinExistence type="predicted"/>
<dbReference type="PANTHER" id="PTHR45737">
    <property type="entry name" value="VON WILLEBRAND FACTOR A DOMAIN-CONTAINING PROTEIN 5A"/>
    <property type="match status" value="1"/>
</dbReference>
<feature type="region of interest" description="Disordered" evidence="1">
    <location>
        <begin position="493"/>
        <end position="523"/>
    </location>
</feature>
<dbReference type="SMART" id="SM00327">
    <property type="entry name" value="VWA"/>
    <property type="match status" value="1"/>
</dbReference>
<dbReference type="OrthoDB" id="1729737at2759"/>
<dbReference type="Pfam" id="PF13768">
    <property type="entry name" value="VWA_3"/>
    <property type="match status" value="1"/>
</dbReference>
<feature type="domain" description="VWFA" evidence="2">
    <location>
        <begin position="293"/>
        <end position="461"/>
    </location>
</feature>
<gene>
    <name evidence="4" type="ORF">GX51_00549</name>
</gene>
<feature type="compositionally biased region" description="Acidic residues" evidence="1">
    <location>
        <begin position="704"/>
        <end position="719"/>
    </location>
</feature>
<evidence type="ECO:0000259" key="3">
    <source>
        <dbReference type="PROSITE" id="PS51468"/>
    </source>
</evidence>
<feature type="compositionally biased region" description="Low complexity" evidence="1">
    <location>
        <begin position="929"/>
        <end position="938"/>
    </location>
</feature>
<feature type="compositionally biased region" description="Polar residues" evidence="1">
    <location>
        <begin position="728"/>
        <end position="738"/>
    </location>
</feature>